<evidence type="ECO:0000313" key="3">
    <source>
        <dbReference type="Proteomes" id="UP000186601"/>
    </source>
</evidence>
<comment type="caution">
    <text evidence="2">The sequence shown here is derived from an EMBL/GenBank/DDBJ whole genome shotgun (WGS) entry which is preliminary data.</text>
</comment>
<dbReference type="AlphaFoldDB" id="A0A2R6S3Y8"/>
<keyword evidence="3" id="KW-1185">Reference proteome</keyword>
<proteinExistence type="predicted"/>
<dbReference type="InterPro" id="IPR011010">
    <property type="entry name" value="DNA_brk_join_enz"/>
</dbReference>
<sequence>MDDVPPLQLSMVEGKDSIMTINSDNKLVATTKGDPIHSEDITWAAHPSGPIDLEQELENHFRVNNPMPNEHLFSFQKGCSHSPLSRKVFLNRLKVAAKNASVPEPSGHSFRIGGTLEYLLAGVSFETVKVAGRWKRDAFLIYLRRHAQILTPYLHEKQQLHASFLRLTMATSSVG</sequence>
<dbReference type="OrthoDB" id="2798177at2759"/>
<dbReference type="Gene3D" id="1.10.443.10">
    <property type="entry name" value="Intergrase catalytic core"/>
    <property type="match status" value="1"/>
</dbReference>
<dbReference type="GO" id="GO:0015074">
    <property type="term" value="P:DNA integration"/>
    <property type="evidence" value="ECO:0007669"/>
    <property type="project" value="InterPro"/>
</dbReference>
<accession>A0A2R6S3Y8</accession>
<dbReference type="STRING" id="98765.A0A2R6S3Y8"/>
<dbReference type="Proteomes" id="UP000186601">
    <property type="component" value="Unassembled WGS sequence"/>
</dbReference>
<gene>
    <name evidence="2" type="ORF">PHLCEN_2v1140</name>
</gene>
<dbReference type="EMBL" id="MLYV02000088">
    <property type="protein sequence ID" value="PSS36998.1"/>
    <property type="molecule type" value="Genomic_DNA"/>
</dbReference>
<dbReference type="InterPro" id="IPR013762">
    <property type="entry name" value="Integrase-like_cat_sf"/>
</dbReference>
<dbReference type="GO" id="GO:0003677">
    <property type="term" value="F:DNA binding"/>
    <property type="evidence" value="ECO:0007669"/>
    <property type="project" value="InterPro"/>
</dbReference>
<organism evidence="2 3">
    <name type="scientific">Hermanssonia centrifuga</name>
    <dbReference type="NCBI Taxonomy" id="98765"/>
    <lineage>
        <taxon>Eukaryota</taxon>
        <taxon>Fungi</taxon>
        <taxon>Dikarya</taxon>
        <taxon>Basidiomycota</taxon>
        <taxon>Agaricomycotina</taxon>
        <taxon>Agaricomycetes</taxon>
        <taxon>Polyporales</taxon>
        <taxon>Meruliaceae</taxon>
        <taxon>Hermanssonia</taxon>
    </lineage>
</organism>
<dbReference type="PANTHER" id="PTHR34605:SF3">
    <property type="entry name" value="P CELL-TYPE AGGLUTINATION PROTEIN MAP4-LIKE-RELATED"/>
    <property type="match status" value="1"/>
</dbReference>
<name>A0A2R6S3Y8_9APHY</name>
<dbReference type="InterPro" id="IPR052925">
    <property type="entry name" value="Phage_Integrase-like_Recomb"/>
</dbReference>
<protein>
    <recommendedName>
        <fullName evidence="4">Tyr recombinase domain-containing protein</fullName>
    </recommendedName>
</protein>
<evidence type="ECO:0000256" key="1">
    <source>
        <dbReference type="ARBA" id="ARBA00023172"/>
    </source>
</evidence>
<dbReference type="SUPFAM" id="SSF56349">
    <property type="entry name" value="DNA breaking-rejoining enzymes"/>
    <property type="match status" value="1"/>
</dbReference>
<keyword evidence="1" id="KW-0233">DNA recombination</keyword>
<dbReference type="PANTHER" id="PTHR34605">
    <property type="entry name" value="PHAGE_INTEGRASE DOMAIN-CONTAINING PROTEIN"/>
    <property type="match status" value="1"/>
</dbReference>
<evidence type="ECO:0000313" key="2">
    <source>
        <dbReference type="EMBL" id="PSS36998.1"/>
    </source>
</evidence>
<dbReference type="GO" id="GO:0006310">
    <property type="term" value="P:DNA recombination"/>
    <property type="evidence" value="ECO:0007669"/>
    <property type="project" value="UniProtKB-KW"/>
</dbReference>
<reference evidence="2 3" key="1">
    <citation type="submission" date="2018-02" db="EMBL/GenBank/DDBJ databases">
        <title>Genome sequence of the basidiomycete white-rot fungus Phlebia centrifuga.</title>
        <authorList>
            <person name="Granchi Z."/>
            <person name="Peng M."/>
            <person name="de Vries R.P."/>
            <person name="Hilden K."/>
            <person name="Makela M.R."/>
            <person name="Grigoriev I."/>
            <person name="Riley R."/>
        </authorList>
    </citation>
    <scope>NUCLEOTIDE SEQUENCE [LARGE SCALE GENOMIC DNA]</scope>
    <source>
        <strain evidence="2 3">FBCC195</strain>
    </source>
</reference>
<evidence type="ECO:0008006" key="4">
    <source>
        <dbReference type="Google" id="ProtNLM"/>
    </source>
</evidence>